<dbReference type="Pfam" id="PF03725">
    <property type="entry name" value="RNase_PH_C"/>
    <property type="match status" value="1"/>
</dbReference>
<evidence type="ECO:0000259" key="5">
    <source>
        <dbReference type="Pfam" id="PF01138"/>
    </source>
</evidence>
<protein>
    <recommendedName>
        <fullName evidence="4">Exosome complex component Rrp42</fullName>
    </recommendedName>
</protein>
<sequence>MPKDASGILSEIKKGYISKKLKEGTRADQRKLDEFRTIRIEPNFIPRAQGSAFVNLGKTKVLVGVKVESGEPFPDTPNQGVLTTNVEMLPMAFPTFEPGPPNEESIEIARVVDRGIRESKMIDLEKLCVEPGKKVMIVFVDIDVLDYDGNLIDACTMGVVTALHTATYRVDEASPETKLPVRSMPVSVTMAKIDDELVCDPDVEEEQMSDARLTVTFTEDGHIRAMQKGNSGSFSMDQIKKGIDMSEVVGNKIREYIKQVI</sequence>
<dbReference type="GeneID" id="41587665"/>
<dbReference type="RefSeq" id="WP_021789169.1">
    <property type="nucleotide sequence ID" value="NZ_LT671858.1"/>
</dbReference>
<dbReference type="Gene3D" id="3.30.230.70">
    <property type="entry name" value="GHMP Kinase, N-terminal domain"/>
    <property type="match status" value="1"/>
</dbReference>
<reference evidence="7 8" key="1">
    <citation type="submission" date="2016-04" db="EMBL/GenBank/DDBJ databases">
        <authorList>
            <person name="Evans L.H."/>
            <person name="Alamgir A."/>
            <person name="Owens N."/>
            <person name="Weber N.D."/>
            <person name="Virtaneva K."/>
            <person name="Barbian K."/>
            <person name="Babar A."/>
            <person name="Rosenke K."/>
        </authorList>
    </citation>
    <scope>NUCLEOTIDE SEQUENCE [LARGE SCALE GENOMIC DNA]</scope>
    <source>
        <strain evidence="8">S5(T) (JCM 30642 \VKM B-2941)</strain>
    </source>
</reference>
<keyword evidence="3 4" id="KW-0271">Exosome</keyword>
<evidence type="ECO:0000256" key="1">
    <source>
        <dbReference type="ARBA" id="ARBA00004496"/>
    </source>
</evidence>
<dbReference type="InterPro" id="IPR020869">
    <property type="entry name" value="Rrp42_archaea"/>
</dbReference>
<dbReference type="PANTHER" id="PTHR11097">
    <property type="entry name" value="EXOSOME COMPLEX EXONUCLEASE RIBOSOMAL RNA PROCESSING PROTEIN"/>
    <property type="match status" value="1"/>
</dbReference>
<evidence type="ECO:0000256" key="3">
    <source>
        <dbReference type="ARBA" id="ARBA00022835"/>
    </source>
</evidence>
<dbReference type="InterPro" id="IPR015847">
    <property type="entry name" value="ExoRNase_PH_dom2"/>
</dbReference>
<dbReference type="InterPro" id="IPR036345">
    <property type="entry name" value="ExoRNase_PH_dom2_sf"/>
</dbReference>
<dbReference type="FunFam" id="3.30.230.70:FF:000017">
    <property type="entry name" value="Exosome complex component Rrp42"/>
    <property type="match status" value="1"/>
</dbReference>
<dbReference type="CDD" id="cd11365">
    <property type="entry name" value="RNase_PH_archRRP42"/>
    <property type="match status" value="1"/>
</dbReference>
<dbReference type="GO" id="GO:0035925">
    <property type="term" value="F:mRNA 3'-UTR AU-rich region binding"/>
    <property type="evidence" value="ECO:0007669"/>
    <property type="project" value="TreeGrafter"/>
</dbReference>
<gene>
    <name evidence="4" type="primary">rrp42</name>
    <name evidence="7" type="ORF">CSP5_0363</name>
</gene>
<evidence type="ECO:0000256" key="2">
    <source>
        <dbReference type="ARBA" id="ARBA00022490"/>
    </source>
</evidence>
<dbReference type="InterPro" id="IPR050590">
    <property type="entry name" value="Exosome_comp_Rrp42_subfam"/>
</dbReference>
<evidence type="ECO:0000256" key="4">
    <source>
        <dbReference type="HAMAP-Rule" id="MF_00622"/>
    </source>
</evidence>
<dbReference type="PANTHER" id="PTHR11097:SF8">
    <property type="entry name" value="EXOSOME COMPLEX COMPONENT RRP42"/>
    <property type="match status" value="1"/>
</dbReference>
<comment type="subcellular location">
    <subcellularLocation>
        <location evidence="1 4">Cytoplasm</location>
    </subcellularLocation>
</comment>
<dbReference type="InterPro" id="IPR020568">
    <property type="entry name" value="Ribosomal_Su5_D2-typ_SF"/>
</dbReference>
<comment type="similarity">
    <text evidence="4">Belongs to the RNase PH family. Rrp42 subfamily.</text>
</comment>
<dbReference type="SUPFAM" id="SSF55666">
    <property type="entry name" value="Ribonuclease PH domain 2-like"/>
    <property type="match status" value="1"/>
</dbReference>
<dbReference type="SUPFAM" id="SSF54211">
    <property type="entry name" value="Ribosomal protein S5 domain 2-like"/>
    <property type="match status" value="1"/>
</dbReference>
<feature type="domain" description="Exoribonuclease phosphorolytic" evidence="6">
    <location>
        <begin position="184"/>
        <end position="246"/>
    </location>
</feature>
<dbReference type="HAMAP" id="MF_00622">
    <property type="entry name" value="Exosome_Rrp42"/>
    <property type="match status" value="1"/>
</dbReference>
<dbReference type="NCBIfam" id="NF003282">
    <property type="entry name" value="PRK04282.1-1"/>
    <property type="match status" value="1"/>
</dbReference>
<feature type="domain" description="Exoribonuclease phosphorolytic" evidence="5">
    <location>
        <begin position="34"/>
        <end position="166"/>
    </location>
</feature>
<dbReference type="GO" id="GO:0016075">
    <property type="term" value="P:rRNA catabolic process"/>
    <property type="evidence" value="ECO:0007669"/>
    <property type="project" value="TreeGrafter"/>
</dbReference>
<organism evidence="7 8">
    <name type="scientific">Cuniculiplasma divulgatum</name>
    <dbReference type="NCBI Taxonomy" id="1673428"/>
    <lineage>
        <taxon>Archaea</taxon>
        <taxon>Methanobacteriati</taxon>
        <taxon>Thermoplasmatota</taxon>
        <taxon>Thermoplasmata</taxon>
        <taxon>Thermoplasmatales</taxon>
        <taxon>Cuniculiplasmataceae</taxon>
        <taxon>Cuniculiplasma</taxon>
    </lineage>
</organism>
<dbReference type="AlphaFoldDB" id="A0A1N5SVF3"/>
<dbReference type="EMBL" id="LT671858">
    <property type="protein sequence ID" value="SIM39907.1"/>
    <property type="molecule type" value="Genomic_DNA"/>
</dbReference>
<comment type="subunit">
    <text evidence="4">Component of the archaeal exosome complex. Forms a hexameric ring-like arrangement composed of 3 Rrp41-Rrp42 heterodimers. The hexameric ring associates with a trimer of Rrp4 and/or Csl4 subunits.</text>
</comment>
<name>A0A1N5SVF3_9ARCH</name>
<dbReference type="Pfam" id="PF01138">
    <property type="entry name" value="RNase_PH"/>
    <property type="match status" value="1"/>
</dbReference>
<accession>A0A1N5SVF3</accession>
<dbReference type="InterPro" id="IPR001247">
    <property type="entry name" value="ExoRNase_PH_dom1"/>
</dbReference>
<dbReference type="InterPro" id="IPR027408">
    <property type="entry name" value="PNPase/RNase_PH_dom_sf"/>
</dbReference>
<proteinExistence type="inferred from homology"/>
<dbReference type="GO" id="GO:0000177">
    <property type="term" value="C:cytoplasmic exosome (RNase complex)"/>
    <property type="evidence" value="ECO:0007669"/>
    <property type="project" value="TreeGrafter"/>
</dbReference>
<dbReference type="Proteomes" id="UP000195607">
    <property type="component" value="Chromosome I"/>
</dbReference>
<comment type="function">
    <text evidence="4">Non-catalytic component of the exosome, which is a complex involved in RNA degradation. Contributes to the structuring of the Rrp41 active site.</text>
</comment>
<evidence type="ECO:0000313" key="7">
    <source>
        <dbReference type="EMBL" id="SIM39907.1"/>
    </source>
</evidence>
<keyword evidence="2 4" id="KW-0963">Cytoplasm</keyword>
<evidence type="ECO:0000313" key="8">
    <source>
        <dbReference type="Proteomes" id="UP000195607"/>
    </source>
</evidence>
<evidence type="ECO:0000259" key="6">
    <source>
        <dbReference type="Pfam" id="PF03725"/>
    </source>
</evidence>